<keyword evidence="2" id="KW-1185">Reference proteome</keyword>
<dbReference type="Proteomes" id="UP001054945">
    <property type="component" value="Unassembled WGS sequence"/>
</dbReference>
<dbReference type="EMBL" id="BPLR01019871">
    <property type="protein sequence ID" value="GIX72702.1"/>
    <property type="molecule type" value="Genomic_DNA"/>
</dbReference>
<gene>
    <name evidence="1" type="ORF">CEXT_137831</name>
</gene>
<comment type="caution">
    <text evidence="1">The sequence shown here is derived from an EMBL/GenBank/DDBJ whole genome shotgun (WGS) entry which is preliminary data.</text>
</comment>
<sequence>MDGGQEIQLHPFPKTFAHLVIIMSVL</sequence>
<reference evidence="1 2" key="1">
    <citation type="submission" date="2021-06" db="EMBL/GenBank/DDBJ databases">
        <title>Caerostris extrusa draft genome.</title>
        <authorList>
            <person name="Kono N."/>
            <person name="Arakawa K."/>
        </authorList>
    </citation>
    <scope>NUCLEOTIDE SEQUENCE [LARGE SCALE GENOMIC DNA]</scope>
</reference>
<proteinExistence type="predicted"/>
<evidence type="ECO:0000313" key="1">
    <source>
        <dbReference type="EMBL" id="GIX72702.1"/>
    </source>
</evidence>
<name>A0AAV4MMD3_CAEEX</name>
<organism evidence="1 2">
    <name type="scientific">Caerostris extrusa</name>
    <name type="common">Bark spider</name>
    <name type="synonym">Caerostris bankana</name>
    <dbReference type="NCBI Taxonomy" id="172846"/>
    <lineage>
        <taxon>Eukaryota</taxon>
        <taxon>Metazoa</taxon>
        <taxon>Ecdysozoa</taxon>
        <taxon>Arthropoda</taxon>
        <taxon>Chelicerata</taxon>
        <taxon>Arachnida</taxon>
        <taxon>Araneae</taxon>
        <taxon>Araneomorphae</taxon>
        <taxon>Entelegynae</taxon>
        <taxon>Araneoidea</taxon>
        <taxon>Araneidae</taxon>
        <taxon>Caerostris</taxon>
    </lineage>
</organism>
<feature type="non-terminal residue" evidence="1">
    <location>
        <position position="26"/>
    </location>
</feature>
<dbReference type="AlphaFoldDB" id="A0AAV4MMD3"/>
<accession>A0AAV4MMD3</accession>
<evidence type="ECO:0000313" key="2">
    <source>
        <dbReference type="Proteomes" id="UP001054945"/>
    </source>
</evidence>
<protein>
    <submittedName>
        <fullName evidence="1">Uncharacterized protein</fullName>
    </submittedName>
</protein>